<organism evidence="3 4">
    <name type="scientific">Spinacia oleracea</name>
    <name type="common">Spinach</name>
    <dbReference type="NCBI Taxonomy" id="3562"/>
    <lineage>
        <taxon>Eukaryota</taxon>
        <taxon>Viridiplantae</taxon>
        <taxon>Streptophyta</taxon>
        <taxon>Embryophyta</taxon>
        <taxon>Tracheophyta</taxon>
        <taxon>Spermatophyta</taxon>
        <taxon>Magnoliopsida</taxon>
        <taxon>eudicotyledons</taxon>
        <taxon>Gunneridae</taxon>
        <taxon>Pentapetalae</taxon>
        <taxon>Caryophyllales</taxon>
        <taxon>Chenopodiaceae</taxon>
        <taxon>Chenopodioideae</taxon>
        <taxon>Anserineae</taxon>
        <taxon>Spinacia</taxon>
    </lineage>
</organism>
<dbReference type="PANTHER" id="PTHR37384:SF1">
    <property type="entry name" value="OS01G0835600 PROTEIN"/>
    <property type="match status" value="1"/>
</dbReference>
<feature type="compositionally biased region" description="Basic residues" evidence="1">
    <location>
        <begin position="164"/>
        <end position="174"/>
    </location>
</feature>
<sequence length="183" mass="20310">MEGTCCDSNLESLSAGVYDLPGEPAVVINGVPDVPVVEDGNIIQGIDLADRTPSTVKLCNSASDTGKRKNTGFGEWLEGRKVEKLFDGRYYLGRVTEFDKESGWYRVVYEDGDLEDLEWHELQDVLQPLDITMPLKSLALKMIHKSQKSEPGIETNVATEIKRGGKTRGRRGRPPSRNLVDTD</sequence>
<dbReference type="RefSeq" id="XP_021846970.1">
    <property type="nucleotide sequence ID" value="XM_021991278.2"/>
</dbReference>
<proteinExistence type="predicted"/>
<dbReference type="Proteomes" id="UP000813463">
    <property type="component" value="Chromosome 1"/>
</dbReference>
<dbReference type="Pfam" id="PF21743">
    <property type="entry name" value="PTM_DIR17_Tudor"/>
    <property type="match status" value="1"/>
</dbReference>
<dbReference type="Gene3D" id="2.30.30.140">
    <property type="match status" value="1"/>
</dbReference>
<reference evidence="4" key="2">
    <citation type="submission" date="2025-08" db="UniProtKB">
        <authorList>
            <consortium name="RefSeq"/>
        </authorList>
    </citation>
    <scope>IDENTIFICATION</scope>
    <source>
        <tissue evidence="4">Leaf</tissue>
    </source>
</reference>
<dbReference type="CDD" id="cd20401">
    <property type="entry name" value="Tudor_AtPTM-like"/>
    <property type="match status" value="1"/>
</dbReference>
<dbReference type="GeneID" id="110786707"/>
<evidence type="ECO:0000313" key="3">
    <source>
        <dbReference type="Proteomes" id="UP000813463"/>
    </source>
</evidence>
<dbReference type="InterPro" id="IPR002999">
    <property type="entry name" value="Tudor"/>
</dbReference>
<dbReference type="KEGG" id="soe:110786707"/>
<dbReference type="AlphaFoldDB" id="A0A9R0JTX5"/>
<feature type="region of interest" description="Disordered" evidence="1">
    <location>
        <begin position="149"/>
        <end position="183"/>
    </location>
</feature>
<evidence type="ECO:0000259" key="2">
    <source>
        <dbReference type="SMART" id="SM00333"/>
    </source>
</evidence>
<evidence type="ECO:0000256" key="1">
    <source>
        <dbReference type="SAM" id="MobiDB-lite"/>
    </source>
</evidence>
<reference evidence="3" key="1">
    <citation type="journal article" date="2021" name="Nat. Commun.">
        <title>Genomic analyses provide insights into spinach domestication and the genetic basis of agronomic traits.</title>
        <authorList>
            <person name="Cai X."/>
            <person name="Sun X."/>
            <person name="Xu C."/>
            <person name="Sun H."/>
            <person name="Wang X."/>
            <person name="Ge C."/>
            <person name="Zhang Z."/>
            <person name="Wang Q."/>
            <person name="Fei Z."/>
            <person name="Jiao C."/>
            <person name="Wang Q."/>
        </authorList>
    </citation>
    <scope>NUCLEOTIDE SEQUENCE [LARGE SCALE GENOMIC DNA]</scope>
    <source>
        <strain evidence="3">cv. Varoflay</strain>
    </source>
</reference>
<evidence type="ECO:0000313" key="4">
    <source>
        <dbReference type="RefSeq" id="XP_021846970.1"/>
    </source>
</evidence>
<gene>
    <name evidence="4" type="primary">LOC110786707</name>
</gene>
<feature type="domain" description="Tudor" evidence="2">
    <location>
        <begin position="74"/>
        <end position="130"/>
    </location>
</feature>
<name>A0A9R0JTX5_SPIOL</name>
<dbReference type="PANTHER" id="PTHR37384">
    <property type="entry name" value="OS01G0835600 PROTEIN"/>
    <property type="match status" value="1"/>
</dbReference>
<dbReference type="OrthoDB" id="168165at2759"/>
<keyword evidence="3" id="KW-1185">Reference proteome</keyword>
<protein>
    <submittedName>
        <fullName evidence="4">Dirigent protein 17</fullName>
    </submittedName>
</protein>
<dbReference type="SMART" id="SM00333">
    <property type="entry name" value="TUDOR"/>
    <property type="match status" value="1"/>
</dbReference>
<dbReference type="InterPro" id="IPR047365">
    <property type="entry name" value="Tudor_AtPTM-like"/>
</dbReference>
<accession>A0A9R0JTX5</accession>